<keyword evidence="8 12" id="KW-0812">Transmembrane</keyword>
<evidence type="ECO:0000256" key="11">
    <source>
        <dbReference type="ARBA" id="ARBA00023136"/>
    </source>
</evidence>
<evidence type="ECO:0000256" key="1">
    <source>
        <dbReference type="ARBA" id="ARBA00003540"/>
    </source>
</evidence>
<dbReference type="EMBL" id="JACIVI010000002">
    <property type="protein sequence ID" value="MBB1161839.1"/>
    <property type="molecule type" value="Genomic_DNA"/>
</dbReference>
<dbReference type="PANTHER" id="PTHR30558">
    <property type="entry name" value="EXBD MEMBRANE COMPONENT OF PMF-DRIVEN MACROMOLECULE IMPORT SYSTEM"/>
    <property type="match status" value="1"/>
</dbReference>
<dbReference type="PANTHER" id="PTHR30558:SF12">
    <property type="entry name" value="BIOPOLYMER TRANSPORT PROTEIN EXBD"/>
    <property type="match status" value="1"/>
</dbReference>
<evidence type="ECO:0000256" key="2">
    <source>
        <dbReference type="ARBA" id="ARBA00004249"/>
    </source>
</evidence>
<evidence type="ECO:0000256" key="6">
    <source>
        <dbReference type="ARBA" id="ARBA00022475"/>
    </source>
</evidence>
<evidence type="ECO:0000256" key="5">
    <source>
        <dbReference type="ARBA" id="ARBA00022448"/>
    </source>
</evidence>
<reference evidence="14 15" key="1">
    <citation type="submission" date="2020-08" db="EMBL/GenBank/DDBJ databases">
        <title>Aquariorum lacteus gen. nov., sp. nov., a new member of the family Comamonadaceae, isolated from freshwater aquarium.</title>
        <authorList>
            <person name="Chun S.-J."/>
        </authorList>
    </citation>
    <scope>NUCLEOTIDE SEQUENCE [LARGE SCALE GENOMIC DNA]</scope>
    <source>
        <strain evidence="14 15">SJAQ100</strain>
    </source>
</reference>
<sequence>MAFGNFDRSRSGAPLAEINMVPLIDVMLVLLVIFILAAPLAAHQVALQLPKVSAEPLKAEPERIDFAIDAEGQRLWNGQALSREAAAARFAEAAQRQPQPLLQLRADEAVAYRLVAETLGDASRAGLARIGFVSQPAP</sequence>
<evidence type="ECO:0000256" key="9">
    <source>
        <dbReference type="ARBA" id="ARBA00022927"/>
    </source>
</evidence>
<evidence type="ECO:0000256" key="13">
    <source>
        <dbReference type="SAM" id="Phobius"/>
    </source>
</evidence>
<organism evidence="14 15">
    <name type="scientific">Aquariibacter albus</name>
    <dbReference type="NCBI Taxonomy" id="2759899"/>
    <lineage>
        <taxon>Bacteria</taxon>
        <taxon>Pseudomonadati</taxon>
        <taxon>Pseudomonadota</taxon>
        <taxon>Betaproteobacteria</taxon>
        <taxon>Burkholderiales</taxon>
        <taxon>Sphaerotilaceae</taxon>
        <taxon>Aquariibacter</taxon>
    </lineage>
</organism>
<proteinExistence type="inferred from homology"/>
<dbReference type="GO" id="GO:0015031">
    <property type="term" value="P:protein transport"/>
    <property type="evidence" value="ECO:0007669"/>
    <property type="project" value="UniProtKB-KW"/>
</dbReference>
<protein>
    <submittedName>
        <fullName evidence="14">Biopolymer transporter ExbD</fullName>
    </submittedName>
</protein>
<evidence type="ECO:0000313" key="15">
    <source>
        <dbReference type="Proteomes" id="UP000586093"/>
    </source>
</evidence>
<comment type="similarity">
    <text evidence="3 12">Belongs to the ExbD/TolR family.</text>
</comment>
<comment type="caution">
    <text evidence="14">The sequence shown here is derived from an EMBL/GenBank/DDBJ whole genome shotgun (WGS) entry which is preliminary data.</text>
</comment>
<dbReference type="GO" id="GO:0005886">
    <property type="term" value="C:plasma membrane"/>
    <property type="evidence" value="ECO:0007669"/>
    <property type="project" value="UniProtKB-SubCell"/>
</dbReference>
<comment type="subunit">
    <text evidence="4">The accessory proteins ExbB and ExbD seem to form a complex with TonB.</text>
</comment>
<keyword evidence="15" id="KW-1185">Reference proteome</keyword>
<keyword evidence="11 13" id="KW-0472">Membrane</keyword>
<dbReference type="InterPro" id="IPR003400">
    <property type="entry name" value="ExbD"/>
</dbReference>
<keyword evidence="9 12" id="KW-0653">Protein transport</keyword>
<gene>
    <name evidence="14" type="ORF">H4F90_07595</name>
</gene>
<comment type="subcellular location">
    <subcellularLocation>
        <location evidence="2">Cell inner membrane</location>
        <topology evidence="2">Single-pass type II membrane protein</topology>
    </subcellularLocation>
    <subcellularLocation>
        <location evidence="12">Cell membrane</location>
        <topology evidence="12">Single-pass type II membrane protein</topology>
    </subcellularLocation>
</comment>
<keyword evidence="7" id="KW-0997">Cell inner membrane</keyword>
<evidence type="ECO:0000256" key="10">
    <source>
        <dbReference type="ARBA" id="ARBA00022989"/>
    </source>
</evidence>
<keyword evidence="10 13" id="KW-1133">Transmembrane helix</keyword>
<evidence type="ECO:0000256" key="3">
    <source>
        <dbReference type="ARBA" id="ARBA00005811"/>
    </source>
</evidence>
<evidence type="ECO:0000256" key="7">
    <source>
        <dbReference type="ARBA" id="ARBA00022519"/>
    </source>
</evidence>
<keyword evidence="6" id="KW-1003">Cell membrane</keyword>
<dbReference type="GO" id="GO:0022857">
    <property type="term" value="F:transmembrane transporter activity"/>
    <property type="evidence" value="ECO:0007669"/>
    <property type="project" value="InterPro"/>
</dbReference>
<dbReference type="AlphaFoldDB" id="A0A839HR98"/>
<evidence type="ECO:0000256" key="12">
    <source>
        <dbReference type="RuleBase" id="RU003879"/>
    </source>
</evidence>
<feature type="transmembrane region" description="Helical" evidence="13">
    <location>
        <begin position="20"/>
        <end position="42"/>
    </location>
</feature>
<accession>A0A839HR98</accession>
<dbReference type="Proteomes" id="UP000586093">
    <property type="component" value="Unassembled WGS sequence"/>
</dbReference>
<keyword evidence="5 12" id="KW-0813">Transport</keyword>
<dbReference type="Pfam" id="PF02472">
    <property type="entry name" value="ExbD"/>
    <property type="match status" value="1"/>
</dbReference>
<dbReference type="RefSeq" id="WP_182663166.1">
    <property type="nucleotide sequence ID" value="NZ_JACIVI010000002.1"/>
</dbReference>
<dbReference type="Gene3D" id="3.30.420.270">
    <property type="match status" value="1"/>
</dbReference>
<name>A0A839HR98_9BURK</name>
<evidence type="ECO:0000256" key="4">
    <source>
        <dbReference type="ARBA" id="ARBA00011471"/>
    </source>
</evidence>
<evidence type="ECO:0000256" key="8">
    <source>
        <dbReference type="ARBA" id="ARBA00022692"/>
    </source>
</evidence>
<evidence type="ECO:0000313" key="14">
    <source>
        <dbReference type="EMBL" id="MBB1161839.1"/>
    </source>
</evidence>
<comment type="function">
    <text evidence="1">Involved in the TonB-dependent energy-dependent transport of various receptor-bound substrates.</text>
</comment>